<dbReference type="PANTHER" id="PTHR24320:SF236">
    <property type="entry name" value="SHORT-CHAIN DEHYDROGENASE-RELATED"/>
    <property type="match status" value="1"/>
</dbReference>
<comment type="caution">
    <text evidence="4">The sequence shown here is derived from an EMBL/GenBank/DDBJ whole genome shotgun (WGS) entry which is preliminary data.</text>
</comment>
<proteinExistence type="inferred from homology"/>
<evidence type="ECO:0000313" key="5">
    <source>
        <dbReference type="Proteomes" id="UP000037904"/>
    </source>
</evidence>
<dbReference type="Proteomes" id="UP000037904">
    <property type="component" value="Unassembled WGS sequence"/>
</dbReference>
<reference evidence="4 5" key="1">
    <citation type="submission" date="2015-04" db="EMBL/GenBank/DDBJ databases">
        <title>The draft genome sequence of Fusarium langsethiae, a T-2/HT-2 mycotoxin producer.</title>
        <authorList>
            <person name="Lysoe E."/>
            <person name="Divon H.H."/>
            <person name="Terzi V."/>
            <person name="Orru L."/>
            <person name="Lamontanara A."/>
            <person name="Kolseth A.-K."/>
            <person name="Frandsen R.J."/>
            <person name="Nielsen K."/>
            <person name="Thrane U."/>
        </authorList>
    </citation>
    <scope>NUCLEOTIDE SEQUENCE [LARGE SCALE GENOMIC DNA]</scope>
    <source>
        <strain evidence="4 5">Fl201059</strain>
    </source>
</reference>
<name>A0A0N0V4J0_FUSLA</name>
<dbReference type="AlphaFoldDB" id="A0A0N0V4J0"/>
<gene>
    <name evidence="4" type="ORF">FLAG1_12010</name>
</gene>
<dbReference type="SUPFAM" id="SSF51735">
    <property type="entry name" value="NAD(P)-binding Rossmann-fold domains"/>
    <property type="match status" value="1"/>
</dbReference>
<comment type="similarity">
    <text evidence="1">Belongs to the short-chain dehydrogenases/reductases (SDR) family.</text>
</comment>
<dbReference type="InterPro" id="IPR002347">
    <property type="entry name" value="SDR_fam"/>
</dbReference>
<sequence>MVLASLQNWRAQWFPPKPKFTEQDVPPQNERVFLVTGGSAGIGYELVRMLYGTGATVYMTSRSTDRAESAIKTITSIHPKPSNPGTIKSLCLDLNDLESVKQAAKTFSQQESRLDVLWNNAGTGGTAVQFGARTKQGLESMVGMQCVAALLFTQLLIPRLRAAVASSPSRSCRVVWTSSFLAEAATPTNGIDFEFLKEGSSDRVQNYGVSKMGNWMLSREMATRYAEDGIISISQNPGNLKAGAYDGTPAVAMFLMKFVLHHPKFGAYTELYSGLSPDITAQHNGCYVIPWGRIRSDNDCPRRDIIRAMTPQSAGGLGYTGKFWDWCERQWQPFVGDISPG</sequence>
<organism evidence="4 5">
    <name type="scientific">Fusarium langsethiae</name>
    <dbReference type="NCBI Taxonomy" id="179993"/>
    <lineage>
        <taxon>Eukaryota</taxon>
        <taxon>Fungi</taxon>
        <taxon>Dikarya</taxon>
        <taxon>Ascomycota</taxon>
        <taxon>Pezizomycotina</taxon>
        <taxon>Sordariomycetes</taxon>
        <taxon>Hypocreomycetidae</taxon>
        <taxon>Hypocreales</taxon>
        <taxon>Nectriaceae</taxon>
        <taxon>Fusarium</taxon>
    </lineage>
</organism>
<keyword evidence="3" id="KW-0560">Oxidoreductase</keyword>
<keyword evidence="2" id="KW-0521">NADP</keyword>
<evidence type="ECO:0008006" key="6">
    <source>
        <dbReference type="Google" id="ProtNLM"/>
    </source>
</evidence>
<accession>A0A0N0V4J0</accession>
<dbReference type="EMBL" id="JXCE01001274">
    <property type="protein sequence ID" value="KPA35304.1"/>
    <property type="molecule type" value="Genomic_DNA"/>
</dbReference>
<dbReference type="PANTHER" id="PTHR24320">
    <property type="entry name" value="RETINOL DEHYDROGENASE"/>
    <property type="match status" value="1"/>
</dbReference>
<evidence type="ECO:0000256" key="2">
    <source>
        <dbReference type="ARBA" id="ARBA00022857"/>
    </source>
</evidence>
<keyword evidence="5" id="KW-1185">Reference proteome</keyword>
<protein>
    <recommendedName>
        <fullName evidence="6">Short-chain dehydrogenase</fullName>
    </recommendedName>
</protein>
<dbReference type="Pfam" id="PF00106">
    <property type="entry name" value="adh_short"/>
    <property type="match status" value="1"/>
</dbReference>
<evidence type="ECO:0000256" key="1">
    <source>
        <dbReference type="ARBA" id="ARBA00006484"/>
    </source>
</evidence>
<dbReference type="InterPro" id="IPR036291">
    <property type="entry name" value="NAD(P)-bd_dom_sf"/>
</dbReference>
<evidence type="ECO:0000313" key="4">
    <source>
        <dbReference type="EMBL" id="KPA35304.1"/>
    </source>
</evidence>
<evidence type="ECO:0000256" key="3">
    <source>
        <dbReference type="ARBA" id="ARBA00023002"/>
    </source>
</evidence>
<dbReference type="OrthoDB" id="191139at2759"/>
<dbReference type="Gene3D" id="3.40.50.720">
    <property type="entry name" value="NAD(P)-binding Rossmann-like Domain"/>
    <property type="match status" value="1"/>
</dbReference>
<dbReference type="PRINTS" id="PR00081">
    <property type="entry name" value="GDHRDH"/>
</dbReference>
<dbReference type="GO" id="GO:0016491">
    <property type="term" value="F:oxidoreductase activity"/>
    <property type="evidence" value="ECO:0007669"/>
    <property type="project" value="UniProtKB-KW"/>
</dbReference>